<evidence type="ECO:0000256" key="6">
    <source>
        <dbReference type="ARBA" id="ARBA00023303"/>
    </source>
</evidence>
<keyword evidence="6" id="KW-0813">Transport</keyword>
<gene>
    <name evidence="11" type="ORF">B0W44_03935</name>
</gene>
<keyword evidence="5" id="KW-0472">Membrane</keyword>
<evidence type="ECO:0000256" key="8">
    <source>
        <dbReference type="ARBA" id="ARBA00035585"/>
    </source>
</evidence>
<comment type="similarity">
    <text evidence="7 10">Belongs to the fluoride channel Fluc/FEX (TC 1.A.43) family.</text>
</comment>
<dbReference type="Pfam" id="PF02537">
    <property type="entry name" value="CRCB"/>
    <property type="match status" value="1"/>
</dbReference>
<reference evidence="11 12" key="1">
    <citation type="journal article" date="2015" name="Int. J. Syst. Evol. Microbiol.">
        <title>Novibacillus thermophilus gen. nov., sp. nov., a Gram-staining-negative and moderately thermophilic member of the family Thermoactinomycetaceae.</title>
        <authorList>
            <person name="Yang G."/>
            <person name="Chen J."/>
            <person name="Zhou S."/>
        </authorList>
    </citation>
    <scope>NUCLEOTIDE SEQUENCE [LARGE SCALE GENOMIC DNA]</scope>
    <source>
        <strain evidence="11 12">SG-1</strain>
    </source>
</reference>
<keyword evidence="3" id="KW-0812">Transmembrane</keyword>
<comment type="function">
    <text evidence="9">Fluoride-specific ion channel. Important for reducing fluoride concentration in the cell, thus reducing its toxicity.</text>
</comment>
<evidence type="ECO:0000256" key="4">
    <source>
        <dbReference type="ARBA" id="ARBA00022989"/>
    </source>
</evidence>
<evidence type="ECO:0000256" key="1">
    <source>
        <dbReference type="ARBA" id="ARBA00004651"/>
    </source>
</evidence>
<keyword evidence="6" id="KW-0406">Ion transport</keyword>
<evidence type="ECO:0000313" key="11">
    <source>
        <dbReference type="EMBL" id="AQS55049.1"/>
    </source>
</evidence>
<comment type="subcellular location">
    <subcellularLocation>
        <location evidence="1">Cell membrane</location>
        <topology evidence="1">Multi-pass membrane protein</topology>
    </subcellularLocation>
</comment>
<organism evidence="11 12">
    <name type="scientific">Novibacillus thermophilus</name>
    <dbReference type="NCBI Taxonomy" id="1471761"/>
    <lineage>
        <taxon>Bacteria</taxon>
        <taxon>Bacillati</taxon>
        <taxon>Bacillota</taxon>
        <taxon>Bacilli</taxon>
        <taxon>Bacillales</taxon>
        <taxon>Thermoactinomycetaceae</taxon>
        <taxon>Novibacillus</taxon>
    </lineage>
</organism>
<dbReference type="EMBL" id="CP019699">
    <property type="protein sequence ID" value="AQS55049.1"/>
    <property type="molecule type" value="Genomic_DNA"/>
</dbReference>
<evidence type="ECO:0000256" key="10">
    <source>
        <dbReference type="RuleBase" id="RU004340"/>
    </source>
</evidence>
<protein>
    <recommendedName>
        <fullName evidence="10">Fluoride-specific ion channel</fullName>
    </recommendedName>
</protein>
<evidence type="ECO:0000256" key="3">
    <source>
        <dbReference type="ARBA" id="ARBA00022692"/>
    </source>
</evidence>
<comment type="catalytic activity">
    <reaction evidence="8">
        <text>fluoride(in) = fluoride(out)</text>
        <dbReference type="Rhea" id="RHEA:76159"/>
        <dbReference type="ChEBI" id="CHEBI:17051"/>
    </reaction>
    <physiologicalReaction direction="left-to-right" evidence="8">
        <dbReference type="Rhea" id="RHEA:76160"/>
    </physiologicalReaction>
</comment>
<evidence type="ECO:0000256" key="7">
    <source>
        <dbReference type="ARBA" id="ARBA00035120"/>
    </source>
</evidence>
<evidence type="ECO:0000256" key="5">
    <source>
        <dbReference type="ARBA" id="ARBA00023136"/>
    </source>
</evidence>
<name>A0A1U9K4T0_9BACL</name>
<keyword evidence="4" id="KW-1133">Transmembrane helix</keyword>
<evidence type="ECO:0000256" key="9">
    <source>
        <dbReference type="ARBA" id="ARBA00049940"/>
    </source>
</evidence>
<keyword evidence="2" id="KW-1003">Cell membrane</keyword>
<evidence type="ECO:0000313" key="12">
    <source>
        <dbReference type="Proteomes" id="UP000188603"/>
    </source>
</evidence>
<accession>A0A1U9K4T0</accession>
<dbReference type="GO" id="GO:0034220">
    <property type="term" value="P:monoatomic ion transmembrane transport"/>
    <property type="evidence" value="ECO:0007669"/>
    <property type="project" value="UniProtKB-KW"/>
</dbReference>
<dbReference type="Proteomes" id="UP000188603">
    <property type="component" value="Chromosome"/>
</dbReference>
<dbReference type="KEGG" id="ntr:B0W44_03935"/>
<proteinExistence type="inferred from homology"/>
<keyword evidence="6" id="KW-0407">Ion channel</keyword>
<dbReference type="STRING" id="1471761.B0W44_03935"/>
<evidence type="ECO:0000256" key="2">
    <source>
        <dbReference type="ARBA" id="ARBA00022475"/>
    </source>
</evidence>
<dbReference type="InterPro" id="IPR003691">
    <property type="entry name" value="FluC"/>
</dbReference>
<sequence length="86" mass="9607">MLVHLCYQWVDCYQVDRSFSMGTWLVNVTGSLLLGCLLPFATLTDSAFISPVTTGMLGDYTTFLTFNVGAVQLWKRYFLGVKLISA</sequence>
<keyword evidence="12" id="KW-1185">Reference proteome</keyword>
<dbReference type="AlphaFoldDB" id="A0A1U9K4T0"/>
<dbReference type="GO" id="GO:0005886">
    <property type="term" value="C:plasma membrane"/>
    <property type="evidence" value="ECO:0007669"/>
    <property type="project" value="UniProtKB-SubCell"/>
</dbReference>